<dbReference type="Proteomes" id="UP000308037">
    <property type="component" value="Unassembled WGS sequence"/>
</dbReference>
<keyword evidence="9" id="KW-1185">Reference proteome</keyword>
<feature type="binding site" evidence="7">
    <location>
        <position position="36"/>
    </location>
    <ligand>
        <name>Mg(2+)</name>
        <dbReference type="ChEBI" id="CHEBI:18420"/>
    </ligand>
</feature>
<evidence type="ECO:0000256" key="1">
    <source>
        <dbReference type="ARBA" id="ARBA00001835"/>
    </source>
</evidence>
<keyword evidence="6 7" id="KW-0378">Hydrolase</keyword>
<comment type="similarity">
    <text evidence="7">Belongs to the endonuclease V family.</text>
</comment>
<comment type="caution">
    <text evidence="8">The sequence shown here is derived from an EMBL/GenBank/DDBJ whole genome shotgun (WGS) entry which is preliminary data.</text>
</comment>
<evidence type="ECO:0000313" key="8">
    <source>
        <dbReference type="EMBL" id="TKR25807.1"/>
    </source>
</evidence>
<dbReference type="GO" id="GO:0000287">
    <property type="term" value="F:magnesium ion binding"/>
    <property type="evidence" value="ECO:0007669"/>
    <property type="project" value="UniProtKB-UniRule"/>
</dbReference>
<gene>
    <name evidence="7" type="primary">nfi</name>
    <name evidence="8" type="ORF">DM868_09005</name>
</gene>
<evidence type="ECO:0000256" key="7">
    <source>
        <dbReference type="HAMAP-Rule" id="MF_00801"/>
    </source>
</evidence>
<dbReference type="GO" id="GO:0043737">
    <property type="term" value="F:deoxyribonuclease V activity"/>
    <property type="evidence" value="ECO:0007669"/>
    <property type="project" value="UniProtKB-UniRule"/>
</dbReference>
<dbReference type="AlphaFoldDB" id="A0A4U5JDU5"/>
<evidence type="ECO:0000256" key="5">
    <source>
        <dbReference type="ARBA" id="ARBA00022759"/>
    </source>
</evidence>
<protein>
    <recommendedName>
        <fullName evidence="7">Endonuclease V</fullName>
        <ecNumber evidence="7">3.1.21.7</ecNumber>
    </recommendedName>
    <alternativeName>
        <fullName evidence="7">Deoxyinosine 3'endonuclease</fullName>
    </alternativeName>
    <alternativeName>
        <fullName evidence="7">Deoxyribonuclease V</fullName>
        <shortName evidence="7">DNase V</shortName>
    </alternativeName>
</protein>
<dbReference type="PANTHER" id="PTHR28511:SF1">
    <property type="entry name" value="ENDONUCLEASE V"/>
    <property type="match status" value="1"/>
</dbReference>
<keyword evidence="7" id="KW-0227">DNA damage</keyword>
<dbReference type="EC" id="3.1.21.7" evidence="7"/>
<dbReference type="HAMAP" id="MF_00801">
    <property type="entry name" value="Endonuclease_5"/>
    <property type="match status" value="1"/>
</dbReference>
<feature type="binding site" evidence="7">
    <location>
        <position position="100"/>
    </location>
    <ligand>
        <name>Mg(2+)</name>
        <dbReference type="ChEBI" id="CHEBI:18420"/>
    </ligand>
</feature>
<accession>A0A4U5JDU5</accession>
<dbReference type="PANTHER" id="PTHR28511">
    <property type="entry name" value="ENDONUCLEASE V"/>
    <property type="match status" value="1"/>
</dbReference>
<proteinExistence type="inferred from homology"/>
<evidence type="ECO:0000256" key="3">
    <source>
        <dbReference type="ARBA" id="ARBA00022490"/>
    </source>
</evidence>
<evidence type="ECO:0000313" key="9">
    <source>
        <dbReference type="Proteomes" id="UP000308037"/>
    </source>
</evidence>
<comment type="function">
    <text evidence="7">DNA repair enzyme involved in the repair of deaminated bases. Selectively cleaves double-stranded DNA at the second phosphodiester bond 3' to a deoxyinosine leaving behind the intact lesion on the nicked DNA.</text>
</comment>
<dbReference type="GO" id="GO:0005737">
    <property type="term" value="C:cytoplasm"/>
    <property type="evidence" value="ECO:0007669"/>
    <property type="project" value="UniProtKB-SubCell"/>
</dbReference>
<dbReference type="CDD" id="cd06559">
    <property type="entry name" value="Endonuclease_V"/>
    <property type="match status" value="1"/>
</dbReference>
<dbReference type="InterPro" id="IPR007581">
    <property type="entry name" value="Endonuclease-V"/>
</dbReference>
<feature type="site" description="Interaction with target DNA" evidence="7">
    <location>
        <position position="70"/>
    </location>
</feature>
<dbReference type="Pfam" id="PF04493">
    <property type="entry name" value="Endonuclease_5"/>
    <property type="match status" value="1"/>
</dbReference>
<dbReference type="GO" id="GO:0016891">
    <property type="term" value="F:RNA endonuclease activity producing 5'-phosphomonoesters, hydrolytic mechanism"/>
    <property type="evidence" value="ECO:0007669"/>
    <property type="project" value="TreeGrafter"/>
</dbReference>
<keyword evidence="3 7" id="KW-0963">Cytoplasm</keyword>
<evidence type="ECO:0000256" key="4">
    <source>
        <dbReference type="ARBA" id="ARBA00022722"/>
    </source>
</evidence>
<dbReference type="GO" id="GO:0006281">
    <property type="term" value="P:DNA repair"/>
    <property type="evidence" value="ECO:0007669"/>
    <property type="project" value="UniProtKB-UniRule"/>
</dbReference>
<evidence type="ECO:0000256" key="2">
    <source>
        <dbReference type="ARBA" id="ARBA00004496"/>
    </source>
</evidence>
<comment type="catalytic activity">
    <reaction evidence="1 7">
        <text>Endonucleolytic cleavage at apurinic or apyrimidinic sites to products with a 5'-phosphate.</text>
        <dbReference type="EC" id="3.1.21.7"/>
    </reaction>
</comment>
<evidence type="ECO:0000256" key="6">
    <source>
        <dbReference type="ARBA" id="ARBA00022801"/>
    </source>
</evidence>
<dbReference type="Gene3D" id="3.30.2170.10">
    <property type="entry name" value="archaeoglobus fulgidus dsm 4304 superfamily"/>
    <property type="match status" value="1"/>
</dbReference>
<sequence length="229" mass="24366">MEALQREIAAAAVFEDAIDFTPDAIRDGEALVAGIDQAFLGERAVSAVVLVRGGEVVARAHAITPLSMPYVPGLLAFREGEPIVAALETLDVEPDLLVFDGSGRIHYREAGLATHVGSCFDAPAIGVTKNLLCGRPRDPTDGLAEGDRVAIEADDSMTAPDGTVVGYAYQSRQYSESKRINPVYVSSGHRLSAATALECVIACGGEYKLPRPTRLADRYADELKREHGG</sequence>
<comment type="cofactor">
    <cofactor evidence="7">
        <name>Mg(2+)</name>
        <dbReference type="ChEBI" id="CHEBI:18420"/>
    </cofactor>
</comment>
<name>A0A4U5JDU5_9EURY</name>
<dbReference type="GO" id="GO:0003727">
    <property type="term" value="F:single-stranded RNA binding"/>
    <property type="evidence" value="ECO:0007669"/>
    <property type="project" value="TreeGrafter"/>
</dbReference>
<keyword evidence="7" id="KW-0460">Magnesium</keyword>
<reference evidence="8 9" key="1">
    <citation type="submission" date="2019-04" db="EMBL/GenBank/DDBJ databases">
        <title>Natronomonas sp. F20-122 a newhaloarchaeon isolated from a saline saltern of Isla Bacuta, Huelva, Spain.</title>
        <authorList>
            <person name="Duran-Viseras A."/>
            <person name="Sanchez-Porro C."/>
            <person name="Ventosa A."/>
        </authorList>
    </citation>
    <scope>NUCLEOTIDE SEQUENCE [LARGE SCALE GENOMIC DNA]</scope>
    <source>
        <strain evidence="8 9">F20-122</strain>
    </source>
</reference>
<organism evidence="8 9">
    <name type="scientific">Natronomonas salsuginis</name>
    <dbReference type="NCBI Taxonomy" id="2217661"/>
    <lineage>
        <taxon>Archaea</taxon>
        <taxon>Methanobacteriati</taxon>
        <taxon>Methanobacteriota</taxon>
        <taxon>Stenosarchaea group</taxon>
        <taxon>Halobacteria</taxon>
        <taxon>Halobacteriales</taxon>
        <taxon>Natronomonadaceae</taxon>
        <taxon>Natronomonas</taxon>
    </lineage>
</organism>
<comment type="subcellular location">
    <subcellularLocation>
        <location evidence="2 7">Cytoplasm</location>
    </subcellularLocation>
</comment>
<dbReference type="EMBL" id="QKNX01000003">
    <property type="protein sequence ID" value="TKR25807.1"/>
    <property type="molecule type" value="Genomic_DNA"/>
</dbReference>
<dbReference type="OrthoDB" id="7885at2157"/>
<keyword evidence="4 7" id="KW-0540">Nuclease</keyword>
<keyword evidence="5 7" id="KW-0255">Endonuclease</keyword>
<keyword evidence="7" id="KW-0234">DNA repair</keyword>
<keyword evidence="7" id="KW-0479">Metal-binding</keyword>